<dbReference type="Proteomes" id="UP000000311">
    <property type="component" value="Unassembled WGS sequence"/>
</dbReference>
<sequence>NFLEITIISDNNKLYFDWYHKPTFSSRYLNFLSQHPVCQKR</sequence>
<protein>
    <submittedName>
        <fullName evidence="1">Uncharacterized protein</fullName>
    </submittedName>
</protein>
<name>E1ZV90_CAMFO</name>
<gene>
    <name evidence="1" type="ORF">EAG_11700</name>
</gene>
<feature type="non-terminal residue" evidence="1">
    <location>
        <position position="1"/>
    </location>
</feature>
<accession>E1ZV90</accession>
<evidence type="ECO:0000313" key="1">
    <source>
        <dbReference type="EMBL" id="EFN74899.1"/>
    </source>
</evidence>
<dbReference type="EMBL" id="GL434463">
    <property type="protein sequence ID" value="EFN74899.1"/>
    <property type="molecule type" value="Genomic_DNA"/>
</dbReference>
<feature type="non-terminal residue" evidence="1">
    <location>
        <position position="41"/>
    </location>
</feature>
<keyword evidence="2" id="KW-1185">Reference proteome</keyword>
<evidence type="ECO:0000313" key="2">
    <source>
        <dbReference type="Proteomes" id="UP000000311"/>
    </source>
</evidence>
<organism evidence="2">
    <name type="scientific">Camponotus floridanus</name>
    <name type="common">Florida carpenter ant</name>
    <dbReference type="NCBI Taxonomy" id="104421"/>
    <lineage>
        <taxon>Eukaryota</taxon>
        <taxon>Metazoa</taxon>
        <taxon>Ecdysozoa</taxon>
        <taxon>Arthropoda</taxon>
        <taxon>Hexapoda</taxon>
        <taxon>Insecta</taxon>
        <taxon>Pterygota</taxon>
        <taxon>Neoptera</taxon>
        <taxon>Endopterygota</taxon>
        <taxon>Hymenoptera</taxon>
        <taxon>Apocrita</taxon>
        <taxon>Aculeata</taxon>
        <taxon>Formicoidea</taxon>
        <taxon>Formicidae</taxon>
        <taxon>Formicinae</taxon>
        <taxon>Camponotus</taxon>
    </lineage>
</organism>
<dbReference type="AlphaFoldDB" id="E1ZV90"/>
<dbReference type="InParanoid" id="E1ZV90"/>
<proteinExistence type="predicted"/>
<reference evidence="1 2" key="1">
    <citation type="journal article" date="2010" name="Science">
        <title>Genomic comparison of the ants Camponotus floridanus and Harpegnathos saltator.</title>
        <authorList>
            <person name="Bonasio R."/>
            <person name="Zhang G."/>
            <person name="Ye C."/>
            <person name="Mutti N.S."/>
            <person name="Fang X."/>
            <person name="Qin N."/>
            <person name="Donahue G."/>
            <person name="Yang P."/>
            <person name="Li Q."/>
            <person name="Li C."/>
            <person name="Zhang P."/>
            <person name="Huang Z."/>
            <person name="Berger S.L."/>
            <person name="Reinberg D."/>
            <person name="Wang J."/>
            <person name="Liebig J."/>
        </authorList>
    </citation>
    <scope>NUCLEOTIDE SEQUENCE [LARGE SCALE GENOMIC DNA]</scope>
    <source>
        <strain evidence="2">C129</strain>
    </source>
</reference>